<dbReference type="AlphaFoldDB" id="X1JPR7"/>
<gene>
    <name evidence="1" type="ORF">S03H2_68068</name>
</gene>
<reference evidence="1" key="1">
    <citation type="journal article" date="2014" name="Front. Microbiol.">
        <title>High frequency of phylogenetically diverse reductive dehalogenase-homologous genes in deep subseafloor sedimentary metagenomes.</title>
        <authorList>
            <person name="Kawai M."/>
            <person name="Futagami T."/>
            <person name="Toyoda A."/>
            <person name="Takaki Y."/>
            <person name="Nishi S."/>
            <person name="Hori S."/>
            <person name="Arai W."/>
            <person name="Tsubouchi T."/>
            <person name="Morono Y."/>
            <person name="Uchiyama I."/>
            <person name="Ito T."/>
            <person name="Fujiyama A."/>
            <person name="Inagaki F."/>
            <person name="Takami H."/>
        </authorList>
    </citation>
    <scope>NUCLEOTIDE SEQUENCE</scope>
    <source>
        <strain evidence="1">Expedition CK06-06</strain>
    </source>
</reference>
<feature type="non-terminal residue" evidence="1">
    <location>
        <position position="1"/>
    </location>
</feature>
<dbReference type="EMBL" id="BARU01044689">
    <property type="protein sequence ID" value="GAH80274.1"/>
    <property type="molecule type" value="Genomic_DNA"/>
</dbReference>
<organism evidence="1">
    <name type="scientific">marine sediment metagenome</name>
    <dbReference type="NCBI Taxonomy" id="412755"/>
    <lineage>
        <taxon>unclassified sequences</taxon>
        <taxon>metagenomes</taxon>
        <taxon>ecological metagenomes</taxon>
    </lineage>
</organism>
<comment type="caution">
    <text evidence="1">The sequence shown here is derived from an EMBL/GenBank/DDBJ whole genome shotgun (WGS) entry which is preliminary data.</text>
</comment>
<accession>X1JPR7</accession>
<evidence type="ECO:0000313" key="1">
    <source>
        <dbReference type="EMBL" id="GAH80274.1"/>
    </source>
</evidence>
<protein>
    <submittedName>
        <fullName evidence="1">Uncharacterized protein</fullName>
    </submittedName>
</protein>
<name>X1JPR7_9ZZZZ</name>
<sequence length="30" mass="3531">VRGYGGRTYRIAQPRNLIAVQKLNEVFVRR</sequence>
<proteinExistence type="predicted"/>